<keyword evidence="4" id="KW-0326">Glycosidase</keyword>
<feature type="compositionally biased region" description="Low complexity" evidence="5">
    <location>
        <begin position="98"/>
        <end position="113"/>
    </location>
</feature>
<dbReference type="RefSeq" id="XP_022505020.1">
    <property type="nucleotide sequence ID" value="XM_022639229.1"/>
</dbReference>
<dbReference type="InterPro" id="IPR001139">
    <property type="entry name" value="Glyco_hydro_30"/>
</dbReference>
<evidence type="ECO:0000256" key="3">
    <source>
        <dbReference type="ARBA" id="ARBA00022801"/>
    </source>
</evidence>
<name>A0A178DDF0_9EURO</name>
<feature type="domain" description="Glycosyl hydrolase family 30 TIM-barrel" evidence="6">
    <location>
        <begin position="133"/>
        <end position="404"/>
    </location>
</feature>
<dbReference type="AlphaFoldDB" id="A0A178DDF0"/>
<comment type="similarity">
    <text evidence="1 4">Belongs to the glycosyl hydrolase 30 family.</text>
</comment>
<dbReference type="GeneID" id="34584347"/>
<reference evidence="7 8" key="1">
    <citation type="submission" date="2016-03" db="EMBL/GenBank/DDBJ databases">
        <title>The draft genome sequence of Fonsecaea nubica causative agent of cutaneous subcutaneous infection in human host.</title>
        <authorList>
            <person name="Costa F."/>
            <person name="Sybren D.H."/>
            <person name="Raittz R.T."/>
            <person name="Weiss V.A."/>
            <person name="Leao A.C."/>
            <person name="Gomes R."/>
            <person name="De Souza E.M."/>
            <person name="Pedrosa F.O."/>
            <person name="Steffens M.B."/>
            <person name="Bombassaro A."/>
            <person name="Tadra-Sfeir M.Z."/>
            <person name="Moreno L.F."/>
            <person name="Najafzadeh M.J."/>
            <person name="Felipe M.S."/>
            <person name="Teixeira M."/>
            <person name="Sun J."/>
            <person name="Xi L."/>
            <person name="Castro M.A."/>
            <person name="Vicente V.A."/>
        </authorList>
    </citation>
    <scope>NUCLEOTIDE SEQUENCE [LARGE SCALE GENOMIC DNA]</scope>
    <source>
        <strain evidence="7 8">CBS 269.64</strain>
    </source>
</reference>
<evidence type="ECO:0000313" key="7">
    <source>
        <dbReference type="EMBL" id="OAL40008.1"/>
    </source>
</evidence>
<sequence length="642" mass="67954">MKLEKIGINLHRGADDRGAEDLKMGRFCACALILLRCTLLAAQSVQNLGVSCIASSQECGPRGGIGDGAHPVLSPQSFITDALISIVANTTRQLSSGPAPVRLSASPSSSSSCRPRRNIIIDSANGAQQEMVGFGHAWTDSAISVFNTLDNATLSRVLEDLFGQSGNNMGFMRHTIGSSDLSGEQYTYDDNGPSFNEGEPDLDLSNFSLGPHGTGQAKMIAQMGTVKGDVFLFGSPWSYPGWTKYNDLFIAPNLNVDGGGSYNILNNSFNPAYIPQMVGYFSKYVDAFHDMGVQVNGITPMNEPLNYQGGYPCMLLDPVDAASLIAQGLGQAMHDRGVIIMAYDHNTDQPVYPARVIQGTGGEGSLTDAAAWHCYAGPVANYSVMSDFHYAFPNTLQFMTECSNYLPQSGSWNFEVAANFIPPVTHGASAAAMWVMATDQDYGPHSPYGGCAGCQGSVIVNSSTQYTLTNDYYMVGQFSRFVRRGSVNYRILGDGNEGDARQDNQFYTMAVRNPDSSWAVVMMNNIGSDQDVVLGFNNGETDVWQGTVPNATVVTWLLPAQDVGAEPPAPDVPAAPLTNVSVSISVSATATGGEPGGVCPTTSTSSSSSSSSSSTSTLELVPNTTHTIESPAPTGSNGTGTA</sequence>
<dbReference type="InterPro" id="IPR033453">
    <property type="entry name" value="Glyco_hydro_30_TIM-barrel"/>
</dbReference>
<keyword evidence="2" id="KW-0732">Signal</keyword>
<feature type="compositionally biased region" description="Polar residues" evidence="5">
    <location>
        <begin position="622"/>
        <end position="636"/>
    </location>
</feature>
<proteinExistence type="inferred from homology"/>
<dbReference type="Gene3D" id="3.20.20.80">
    <property type="entry name" value="Glycosidases"/>
    <property type="match status" value="1"/>
</dbReference>
<dbReference type="EMBL" id="LVCJ01000003">
    <property type="protein sequence ID" value="OAL40008.1"/>
    <property type="molecule type" value="Genomic_DNA"/>
</dbReference>
<dbReference type="PANTHER" id="PTHR11069:SF23">
    <property type="entry name" value="LYSOSOMAL ACID GLUCOSYLCERAMIDASE"/>
    <property type="match status" value="1"/>
</dbReference>
<comment type="caution">
    <text evidence="7">The sequence shown here is derived from an EMBL/GenBank/DDBJ whole genome shotgun (WGS) entry which is preliminary data.</text>
</comment>
<dbReference type="SUPFAM" id="SSF51445">
    <property type="entry name" value="(Trans)glycosidases"/>
    <property type="match status" value="1"/>
</dbReference>
<evidence type="ECO:0000259" key="6">
    <source>
        <dbReference type="Pfam" id="PF02055"/>
    </source>
</evidence>
<evidence type="ECO:0000256" key="4">
    <source>
        <dbReference type="RuleBase" id="RU361188"/>
    </source>
</evidence>
<organism evidence="7 8">
    <name type="scientific">Fonsecaea nubica</name>
    <dbReference type="NCBI Taxonomy" id="856822"/>
    <lineage>
        <taxon>Eukaryota</taxon>
        <taxon>Fungi</taxon>
        <taxon>Dikarya</taxon>
        <taxon>Ascomycota</taxon>
        <taxon>Pezizomycotina</taxon>
        <taxon>Eurotiomycetes</taxon>
        <taxon>Chaetothyriomycetidae</taxon>
        <taxon>Chaetothyriales</taxon>
        <taxon>Herpotrichiellaceae</taxon>
        <taxon>Fonsecaea</taxon>
    </lineage>
</organism>
<gene>
    <name evidence="7" type="ORF">AYO20_00921</name>
</gene>
<protein>
    <recommendedName>
        <fullName evidence="6">Glycosyl hydrolase family 30 TIM-barrel domain-containing protein</fullName>
    </recommendedName>
</protein>
<dbReference type="Pfam" id="PF02055">
    <property type="entry name" value="Glyco_hydro_30"/>
    <property type="match status" value="1"/>
</dbReference>
<feature type="region of interest" description="Disordered" evidence="5">
    <location>
        <begin position="95"/>
        <end position="115"/>
    </location>
</feature>
<accession>A0A178DDF0</accession>
<keyword evidence="8" id="KW-1185">Reference proteome</keyword>
<dbReference type="GO" id="GO:0016020">
    <property type="term" value="C:membrane"/>
    <property type="evidence" value="ECO:0007669"/>
    <property type="project" value="GOC"/>
</dbReference>
<dbReference type="Proteomes" id="UP000185904">
    <property type="component" value="Unassembled WGS sequence"/>
</dbReference>
<dbReference type="PANTHER" id="PTHR11069">
    <property type="entry name" value="GLUCOSYLCERAMIDASE"/>
    <property type="match status" value="1"/>
</dbReference>
<evidence type="ECO:0000256" key="5">
    <source>
        <dbReference type="SAM" id="MobiDB-lite"/>
    </source>
</evidence>
<dbReference type="GO" id="GO:0006680">
    <property type="term" value="P:glucosylceramide catabolic process"/>
    <property type="evidence" value="ECO:0007669"/>
    <property type="project" value="TreeGrafter"/>
</dbReference>
<dbReference type="GO" id="GO:0004348">
    <property type="term" value="F:glucosylceramidase activity"/>
    <property type="evidence" value="ECO:0007669"/>
    <property type="project" value="InterPro"/>
</dbReference>
<keyword evidence="3 4" id="KW-0378">Hydrolase</keyword>
<evidence type="ECO:0000313" key="8">
    <source>
        <dbReference type="Proteomes" id="UP000185904"/>
    </source>
</evidence>
<feature type="region of interest" description="Disordered" evidence="5">
    <location>
        <begin position="588"/>
        <end position="642"/>
    </location>
</feature>
<evidence type="ECO:0000256" key="1">
    <source>
        <dbReference type="ARBA" id="ARBA00005382"/>
    </source>
</evidence>
<dbReference type="InterPro" id="IPR017853">
    <property type="entry name" value="GH"/>
</dbReference>
<feature type="compositionally biased region" description="Low complexity" evidence="5">
    <location>
        <begin position="601"/>
        <end position="617"/>
    </location>
</feature>
<evidence type="ECO:0000256" key="2">
    <source>
        <dbReference type="ARBA" id="ARBA00022729"/>
    </source>
</evidence>
<dbReference type="OrthoDB" id="2160638at2759"/>